<feature type="non-terminal residue" evidence="2">
    <location>
        <position position="1"/>
    </location>
</feature>
<dbReference type="NCBIfam" id="NF041278">
    <property type="entry name" value="CmcJ_NvfI_EfuI"/>
    <property type="match status" value="1"/>
</dbReference>
<dbReference type="PANTHER" id="PTHR34598">
    <property type="entry name" value="BLL6449 PROTEIN"/>
    <property type="match status" value="1"/>
</dbReference>
<organism evidence="2 3">
    <name type="scientific">Mollisia scopiformis</name>
    <name type="common">Conifer needle endophyte fungus</name>
    <name type="synonym">Phialocephala scopiformis</name>
    <dbReference type="NCBI Taxonomy" id="149040"/>
    <lineage>
        <taxon>Eukaryota</taxon>
        <taxon>Fungi</taxon>
        <taxon>Dikarya</taxon>
        <taxon>Ascomycota</taxon>
        <taxon>Pezizomycotina</taxon>
        <taxon>Leotiomycetes</taxon>
        <taxon>Helotiales</taxon>
        <taxon>Mollisiaceae</taxon>
        <taxon>Mollisia</taxon>
    </lineage>
</organism>
<dbReference type="GO" id="GO:0016491">
    <property type="term" value="F:oxidoreductase activity"/>
    <property type="evidence" value="ECO:0007669"/>
    <property type="project" value="InterPro"/>
</dbReference>
<dbReference type="InterPro" id="IPR044053">
    <property type="entry name" value="AsaB-like"/>
</dbReference>
<comment type="similarity">
    <text evidence="1">Belongs to the asaB hydroxylase/desaturase family.</text>
</comment>
<evidence type="ECO:0000256" key="1">
    <source>
        <dbReference type="ARBA" id="ARBA00023604"/>
    </source>
</evidence>
<proteinExistence type="inferred from homology"/>
<dbReference type="OrthoDB" id="412788at2759"/>
<dbReference type="KEGG" id="psco:LY89DRAFT_603054"/>
<dbReference type="AlphaFoldDB" id="A0A132B3K0"/>
<accession>A0A132B3K0</accession>
<dbReference type="STRING" id="149040.A0A132B3K0"/>
<sequence length="128" mass="14822">SAWRPLHHEVKDAPLAFCDYFSTNDNDLVAADRVSEQYEGEIYYLKHSKMLTWYWIRDQTPDELAIFTSWDSDPKDGAACKYFLHGVREMNNRFSGCPHCSFIDEAAAHKGLPHESVEVRTVVLNRKL</sequence>
<dbReference type="Proteomes" id="UP000070700">
    <property type="component" value="Unassembled WGS sequence"/>
</dbReference>
<evidence type="ECO:0000313" key="3">
    <source>
        <dbReference type="Proteomes" id="UP000070700"/>
    </source>
</evidence>
<dbReference type="InParanoid" id="A0A132B3K0"/>
<dbReference type="GeneID" id="28820006"/>
<protein>
    <submittedName>
        <fullName evidence="2">Uncharacterized protein</fullName>
    </submittedName>
</protein>
<gene>
    <name evidence="2" type="ORF">LY89DRAFT_603054</name>
</gene>
<evidence type="ECO:0000313" key="2">
    <source>
        <dbReference type="EMBL" id="KUJ06619.1"/>
    </source>
</evidence>
<name>A0A132B3K0_MOLSC</name>
<keyword evidence="3" id="KW-1185">Reference proteome</keyword>
<reference evidence="2 3" key="1">
    <citation type="submission" date="2015-10" db="EMBL/GenBank/DDBJ databases">
        <title>Full genome of DAOMC 229536 Phialocephala scopiformis, a fungal endophyte of spruce producing the potent anti-insectan compound rugulosin.</title>
        <authorList>
            <consortium name="DOE Joint Genome Institute"/>
            <person name="Walker A.K."/>
            <person name="Frasz S.L."/>
            <person name="Seifert K.A."/>
            <person name="Miller J.D."/>
            <person name="Mondo S.J."/>
            <person name="Labutti K."/>
            <person name="Lipzen A."/>
            <person name="Dockter R."/>
            <person name="Kennedy M."/>
            <person name="Grigoriev I.V."/>
            <person name="Spatafora J.W."/>
        </authorList>
    </citation>
    <scope>NUCLEOTIDE SEQUENCE [LARGE SCALE GENOMIC DNA]</scope>
    <source>
        <strain evidence="2 3">CBS 120377</strain>
    </source>
</reference>
<dbReference type="PANTHER" id="PTHR34598:SF3">
    <property type="entry name" value="OXIDOREDUCTASE AN1597"/>
    <property type="match status" value="1"/>
</dbReference>
<dbReference type="EMBL" id="KQ947445">
    <property type="protein sequence ID" value="KUJ06619.1"/>
    <property type="molecule type" value="Genomic_DNA"/>
</dbReference>
<dbReference type="RefSeq" id="XP_018060974.1">
    <property type="nucleotide sequence ID" value="XM_018210280.1"/>
</dbReference>